<accession>M3HNZ2</accession>
<dbReference type="Proteomes" id="UP000011777">
    <property type="component" value="Unassembled WGS sequence"/>
</dbReference>
<name>M3HNZ2_CANMX</name>
<dbReference type="Pfam" id="PF08190">
    <property type="entry name" value="PIH1"/>
    <property type="match status" value="1"/>
</dbReference>
<dbReference type="GO" id="GO:0097255">
    <property type="term" value="C:R2TP complex"/>
    <property type="evidence" value="ECO:0007669"/>
    <property type="project" value="TreeGrafter"/>
</dbReference>
<sequence>MFLSEQQPKITLLPKPGFVIKTKILESKNISQVSTKVFINVCHAPEVPKPSVDFEPEVVFPLIIENQWEIPIIVSNEKETKDKKGFPSLVYDCCINSQCFQWCQISKDLKSILIEWCIESVELLYSLTLEREYSIPKMLSKGELSQTVVTTDQLNNSGLKQKLQELQKNETLGLIEEMNIDNDEEMDDEKLPDLMNITKRSSNGLIEEVGTPRKVLIEEIKPTEKHTSNKSTKIEKEIQYSVQFQKIFDTEFHLMVKFDTNTTDMDFDVMYSSLNSALTITSLVDNYKFSGGKSLDIPIPRDIHVTKPRCFSHQKCLYIFV</sequence>
<dbReference type="GO" id="GO:0006364">
    <property type="term" value="P:rRNA processing"/>
    <property type="evidence" value="ECO:0007669"/>
    <property type="project" value="TreeGrafter"/>
</dbReference>
<dbReference type="OMA" id="EWCLESC"/>
<evidence type="ECO:0000259" key="2">
    <source>
        <dbReference type="Pfam" id="PF08190"/>
    </source>
</evidence>
<dbReference type="GO" id="GO:0005737">
    <property type="term" value="C:cytoplasm"/>
    <property type="evidence" value="ECO:0007669"/>
    <property type="project" value="TreeGrafter"/>
</dbReference>
<reference evidence="3 4" key="1">
    <citation type="submission" date="2013-02" db="EMBL/GenBank/DDBJ databases">
        <title>Genome sequence of Candida maltosa Xu316, a potential industrial strain for xylitol and ethanol production.</title>
        <authorList>
            <person name="Yu J."/>
            <person name="Wang Q."/>
            <person name="Geng X."/>
            <person name="Bao W."/>
            <person name="He P."/>
            <person name="Cai J."/>
        </authorList>
    </citation>
    <scope>NUCLEOTIDE SEQUENCE [LARGE SCALE GENOMIC DNA]</scope>
    <source>
        <strain evidence="4">Xu316</strain>
    </source>
</reference>
<evidence type="ECO:0000313" key="3">
    <source>
        <dbReference type="EMBL" id="EMG49187.1"/>
    </source>
</evidence>
<comment type="caution">
    <text evidence="3">The sequence shown here is derived from an EMBL/GenBank/DDBJ whole genome shotgun (WGS) entry which is preliminary data.</text>
</comment>
<dbReference type="AlphaFoldDB" id="M3HNZ2"/>
<protein>
    <recommendedName>
        <fullName evidence="2">PIH1 N-terminal domain-containing protein</fullName>
    </recommendedName>
</protein>
<gene>
    <name evidence="3" type="ORF">G210_0122</name>
</gene>
<evidence type="ECO:0000256" key="1">
    <source>
        <dbReference type="ARBA" id="ARBA00008511"/>
    </source>
</evidence>
<dbReference type="STRING" id="1245528.M3HNZ2"/>
<feature type="domain" description="PIH1 N-terminal" evidence="2">
    <location>
        <begin position="12"/>
        <end position="153"/>
    </location>
</feature>
<dbReference type="PANTHER" id="PTHR22997">
    <property type="entry name" value="PIH1 DOMAIN-CONTAINING PROTEIN 1"/>
    <property type="match status" value="1"/>
</dbReference>
<dbReference type="InterPro" id="IPR050734">
    <property type="entry name" value="PIH1/Kintoun_subfamily"/>
</dbReference>
<evidence type="ECO:0000313" key="4">
    <source>
        <dbReference type="Proteomes" id="UP000011777"/>
    </source>
</evidence>
<organism evidence="3 4">
    <name type="scientific">Candida maltosa (strain Xu316)</name>
    <name type="common">Yeast</name>
    <dbReference type="NCBI Taxonomy" id="1245528"/>
    <lineage>
        <taxon>Eukaryota</taxon>
        <taxon>Fungi</taxon>
        <taxon>Dikarya</taxon>
        <taxon>Ascomycota</taxon>
        <taxon>Saccharomycotina</taxon>
        <taxon>Pichiomycetes</taxon>
        <taxon>Debaryomycetaceae</taxon>
        <taxon>Candida/Lodderomyces clade</taxon>
        <taxon>Candida</taxon>
    </lineage>
</organism>
<dbReference type="eggNOG" id="KOG4356">
    <property type="taxonomic scope" value="Eukaryota"/>
</dbReference>
<comment type="similarity">
    <text evidence="1">Belongs to the PIH1 family.</text>
</comment>
<keyword evidence="4" id="KW-1185">Reference proteome</keyword>
<dbReference type="PANTHER" id="PTHR22997:SF0">
    <property type="entry name" value="PIH1 DOMAIN-CONTAINING PROTEIN 1"/>
    <property type="match status" value="1"/>
</dbReference>
<dbReference type="GO" id="GO:0000492">
    <property type="term" value="P:box C/D snoRNP assembly"/>
    <property type="evidence" value="ECO:0007669"/>
    <property type="project" value="TreeGrafter"/>
</dbReference>
<dbReference type="GO" id="GO:1990904">
    <property type="term" value="C:ribonucleoprotein complex"/>
    <property type="evidence" value="ECO:0007669"/>
    <property type="project" value="TreeGrafter"/>
</dbReference>
<dbReference type="OrthoDB" id="5135119at2759"/>
<dbReference type="HOGENOM" id="CLU_072113_0_0_1"/>
<proteinExistence type="inferred from homology"/>
<dbReference type="EMBL" id="AOGT01000786">
    <property type="protein sequence ID" value="EMG49187.1"/>
    <property type="molecule type" value="Genomic_DNA"/>
</dbReference>
<dbReference type="InterPro" id="IPR012981">
    <property type="entry name" value="PIH1_N"/>
</dbReference>